<dbReference type="GO" id="GO:0160148">
    <property type="term" value="F:tRNA pseudouridine(55) synthase activity"/>
    <property type="evidence" value="ECO:0007669"/>
    <property type="project" value="UniProtKB-EC"/>
</dbReference>
<proteinExistence type="inferred from homology"/>
<feature type="active site" description="Nucleophile" evidence="5">
    <location>
        <position position="42"/>
    </location>
</feature>
<dbReference type="HAMAP" id="MF_01080">
    <property type="entry name" value="TruB_bact"/>
    <property type="match status" value="1"/>
</dbReference>
<dbReference type="PANTHER" id="PTHR13767">
    <property type="entry name" value="TRNA-PSEUDOURIDINE SYNTHASE"/>
    <property type="match status" value="1"/>
</dbReference>
<reference evidence="9" key="1">
    <citation type="submission" date="2018-10" db="EMBL/GenBank/DDBJ databases">
        <title>Acidithiobacillus sulfuriphilus sp. nov.: an extremely acidophilic sulfur-oxidizing chemolithotroph isolated from a neutral pH environment.</title>
        <authorList>
            <person name="Falagan C."/>
            <person name="Moya-Beltran A."/>
            <person name="Quatrini R."/>
            <person name="Johnson D.B."/>
        </authorList>
    </citation>
    <scope>NUCLEOTIDE SEQUENCE [LARGE SCALE GENOMIC DNA]</scope>
    <source>
        <strain evidence="9">CJ-2</strain>
    </source>
</reference>
<organism evidence="9">
    <name type="scientific">Acidithiobacillus sulfuriphilus</name>
    <dbReference type="NCBI Taxonomy" id="1867749"/>
    <lineage>
        <taxon>Bacteria</taxon>
        <taxon>Pseudomonadati</taxon>
        <taxon>Pseudomonadota</taxon>
        <taxon>Acidithiobacillia</taxon>
        <taxon>Acidithiobacillales</taxon>
        <taxon>Acidithiobacillaceae</taxon>
        <taxon>Acidithiobacillus</taxon>
    </lineage>
</organism>
<comment type="caution">
    <text evidence="9">The sequence shown here is derived from an EMBL/GenBank/DDBJ whole genome shotgun (WGS) entry which is preliminary data.</text>
</comment>
<evidence type="ECO:0000259" key="8">
    <source>
        <dbReference type="Pfam" id="PF16198"/>
    </source>
</evidence>
<evidence type="ECO:0000256" key="5">
    <source>
        <dbReference type="HAMAP-Rule" id="MF_01080"/>
    </source>
</evidence>
<evidence type="ECO:0000259" key="7">
    <source>
        <dbReference type="Pfam" id="PF09157"/>
    </source>
</evidence>
<dbReference type="InterPro" id="IPR015240">
    <property type="entry name" value="tRNA_sdUridine_synth_fam1_C"/>
</dbReference>
<dbReference type="RefSeq" id="WP_123103585.1">
    <property type="nucleotide sequence ID" value="NZ_CP127527.1"/>
</dbReference>
<dbReference type="Pfam" id="PF09157">
    <property type="entry name" value="TruB-C_2"/>
    <property type="match status" value="1"/>
</dbReference>
<feature type="domain" description="tRNA pseudouridylate synthase B C-terminal" evidence="8">
    <location>
        <begin position="175"/>
        <end position="231"/>
    </location>
</feature>
<dbReference type="InterPro" id="IPR002501">
    <property type="entry name" value="PsdUridine_synth_N"/>
</dbReference>
<protein>
    <recommendedName>
        <fullName evidence="5">tRNA pseudouridine synthase B</fullName>
        <ecNumber evidence="5">5.4.99.25</ecNumber>
    </recommendedName>
    <alternativeName>
        <fullName evidence="5">tRNA pseudouridine(55) synthase</fullName>
        <shortName evidence="5">Psi55 synthase</shortName>
    </alternativeName>
    <alternativeName>
        <fullName evidence="5">tRNA pseudouridylate synthase</fullName>
    </alternativeName>
    <alternativeName>
        <fullName evidence="5">tRNA-uridine isomerase</fullName>
    </alternativeName>
</protein>
<dbReference type="CDD" id="cd21152">
    <property type="entry name" value="PUA_TruB_bacterial"/>
    <property type="match status" value="1"/>
</dbReference>
<dbReference type="GO" id="GO:0003723">
    <property type="term" value="F:RNA binding"/>
    <property type="evidence" value="ECO:0007669"/>
    <property type="project" value="InterPro"/>
</dbReference>
<feature type="domain" description="Pseudouridine synthase II N-terminal" evidence="6">
    <location>
        <begin position="27"/>
        <end position="174"/>
    </location>
</feature>
<dbReference type="InterPro" id="IPR014780">
    <property type="entry name" value="tRNA_psdUridine_synth_TruB"/>
</dbReference>
<dbReference type="InterPro" id="IPR015947">
    <property type="entry name" value="PUA-like_sf"/>
</dbReference>
<evidence type="ECO:0000256" key="3">
    <source>
        <dbReference type="ARBA" id="ARBA00022694"/>
    </source>
</evidence>
<dbReference type="FunFam" id="2.30.130.10:FF:000012">
    <property type="entry name" value="tRNA pseudouridine synthase B"/>
    <property type="match status" value="1"/>
</dbReference>
<comment type="catalytic activity">
    <reaction evidence="1 5">
        <text>uridine(55) in tRNA = pseudouridine(55) in tRNA</text>
        <dbReference type="Rhea" id="RHEA:42532"/>
        <dbReference type="Rhea" id="RHEA-COMP:10101"/>
        <dbReference type="Rhea" id="RHEA-COMP:10102"/>
        <dbReference type="ChEBI" id="CHEBI:65314"/>
        <dbReference type="ChEBI" id="CHEBI:65315"/>
        <dbReference type="EC" id="5.4.99.25"/>
    </reaction>
</comment>
<evidence type="ECO:0000256" key="1">
    <source>
        <dbReference type="ARBA" id="ARBA00000385"/>
    </source>
</evidence>
<dbReference type="OrthoDB" id="5293631at2"/>
<dbReference type="Pfam" id="PF16198">
    <property type="entry name" value="TruB_C_2"/>
    <property type="match status" value="1"/>
</dbReference>
<dbReference type="AlphaFoldDB" id="A0A3M8R8Q7"/>
<dbReference type="InterPro" id="IPR036974">
    <property type="entry name" value="PUA_sf"/>
</dbReference>
<gene>
    <name evidence="5 9" type="primary">truB</name>
    <name evidence="9" type="ORF">EC580_07175</name>
</gene>
<dbReference type="Gene3D" id="3.30.2350.10">
    <property type="entry name" value="Pseudouridine synthase"/>
    <property type="match status" value="1"/>
</dbReference>
<dbReference type="GO" id="GO:0031119">
    <property type="term" value="P:tRNA pseudouridine synthesis"/>
    <property type="evidence" value="ECO:0007669"/>
    <property type="project" value="UniProtKB-UniRule"/>
</dbReference>
<name>A0A3M8R8Q7_9PROT</name>
<evidence type="ECO:0000313" key="9">
    <source>
        <dbReference type="EMBL" id="RNF62850.1"/>
    </source>
</evidence>
<keyword evidence="4 5" id="KW-0413">Isomerase</keyword>
<dbReference type="SUPFAM" id="SSF88697">
    <property type="entry name" value="PUA domain-like"/>
    <property type="match status" value="1"/>
</dbReference>
<evidence type="ECO:0000256" key="2">
    <source>
        <dbReference type="ARBA" id="ARBA00005642"/>
    </source>
</evidence>
<evidence type="ECO:0000256" key="4">
    <source>
        <dbReference type="ARBA" id="ARBA00023235"/>
    </source>
</evidence>
<dbReference type="GO" id="GO:1990481">
    <property type="term" value="P:mRNA pseudouridine synthesis"/>
    <property type="evidence" value="ECO:0007669"/>
    <property type="project" value="TreeGrafter"/>
</dbReference>
<dbReference type="PANTHER" id="PTHR13767:SF2">
    <property type="entry name" value="PSEUDOURIDYLATE SYNTHASE TRUB1"/>
    <property type="match status" value="1"/>
</dbReference>
<dbReference type="InterPro" id="IPR020103">
    <property type="entry name" value="PsdUridine_synth_cat_dom_sf"/>
</dbReference>
<dbReference type="Pfam" id="PF01509">
    <property type="entry name" value="TruB_N"/>
    <property type="match status" value="1"/>
</dbReference>
<dbReference type="FunFam" id="3.30.2350.10:FF:000011">
    <property type="entry name" value="tRNA pseudouridine synthase B"/>
    <property type="match status" value="1"/>
</dbReference>
<dbReference type="SUPFAM" id="SSF55120">
    <property type="entry name" value="Pseudouridine synthase"/>
    <property type="match status" value="1"/>
</dbReference>
<sequence>MTACRNGILLLDKPAGLTSNAALQRAKRIMGSKKAGHTGSLDPIATGLLVLLFGEATKVSDYILNADKSYHATLRLGQTTTTGDSEGEILTESPVRVEREQLLAVLRQFMGEIAQIPPMYSAIKQGGRPLYELARKGVEVVREPRRVRIDRLDLLAWEGDRLELDIVCSKGTYIRSLAMDIGAALGCGAHVQALRRVHTGPFDVRDALTLEALAASREAGECPLQPMDLALSYLPAVTLTENTAYYLLQGQGVVVAHAPAPGQIRLYGPEHKFLGLGEVLEDGRVAPRRLMSVN</sequence>
<dbReference type="EMBL" id="RIZI01000161">
    <property type="protein sequence ID" value="RNF62850.1"/>
    <property type="molecule type" value="Genomic_DNA"/>
</dbReference>
<feature type="domain" description="tRNA pseudouridine synthase II TruB subfamily 1 C-terminal" evidence="7">
    <location>
        <begin position="235"/>
        <end position="291"/>
    </location>
</feature>
<accession>A0A3M8R8Q7</accession>
<dbReference type="NCBIfam" id="TIGR00431">
    <property type="entry name" value="TruB"/>
    <property type="match status" value="1"/>
</dbReference>
<dbReference type="InterPro" id="IPR032819">
    <property type="entry name" value="TruB_C"/>
</dbReference>
<comment type="similarity">
    <text evidence="2 5">Belongs to the pseudouridine synthase TruB family. Type 1 subfamily.</text>
</comment>
<dbReference type="EC" id="5.4.99.25" evidence="5"/>
<evidence type="ECO:0000259" key="6">
    <source>
        <dbReference type="Pfam" id="PF01509"/>
    </source>
</evidence>
<comment type="function">
    <text evidence="5">Responsible for synthesis of pseudouridine from uracil-55 in the psi GC loop of transfer RNAs.</text>
</comment>
<dbReference type="CDD" id="cd02573">
    <property type="entry name" value="PseudoU_synth_EcTruB"/>
    <property type="match status" value="1"/>
</dbReference>
<keyword evidence="3 5" id="KW-0819">tRNA processing</keyword>
<dbReference type="Gene3D" id="2.30.130.10">
    <property type="entry name" value="PUA domain"/>
    <property type="match status" value="1"/>
</dbReference>